<evidence type="ECO:0000313" key="3">
    <source>
        <dbReference type="EMBL" id="QSX33913.1"/>
    </source>
</evidence>
<dbReference type="SUPFAM" id="SSF69500">
    <property type="entry name" value="DTD-like"/>
    <property type="match status" value="1"/>
</dbReference>
<keyword evidence="4" id="KW-1185">Reference proteome</keyword>
<dbReference type="HAMAP" id="MF_00518">
    <property type="entry name" value="Deacylase_Dtd"/>
    <property type="match status" value="1"/>
</dbReference>
<comment type="subunit">
    <text evidence="2">Homodimer.</text>
</comment>
<dbReference type="RefSeq" id="WP_207355121.1">
    <property type="nucleotide sequence ID" value="NZ_CP071503.1"/>
</dbReference>
<dbReference type="InterPro" id="IPR023509">
    <property type="entry name" value="DTD-like_sf"/>
</dbReference>
<evidence type="ECO:0000313" key="4">
    <source>
        <dbReference type="Proteomes" id="UP000662770"/>
    </source>
</evidence>
<comment type="function">
    <text evidence="2">An aminoacyl-tRNA editing enzyme that deacylates mischarged D-aminoacyl-tRNAs. Also deacylates mischarged glycyl-tRNA(Ala), protecting cells against glycine mischarging by AlaRS. Acts via tRNA-based rather than protein-based catalysis; rejects L-amino acids rather than detecting D-amino acids in the active site. By recycling D-aminoacyl-tRNA to D-amino acids and free tRNA molecules, this enzyme counteracts the toxicity associated with the formation of D-aminoacyl-tRNA entities in vivo and helps enforce protein L-homochirality.</text>
</comment>
<comment type="catalytic activity">
    <reaction evidence="2">
        <text>glycyl-tRNA(Ala) + H2O = tRNA(Ala) + glycine + H(+)</text>
        <dbReference type="Rhea" id="RHEA:53744"/>
        <dbReference type="Rhea" id="RHEA-COMP:9657"/>
        <dbReference type="Rhea" id="RHEA-COMP:13640"/>
        <dbReference type="ChEBI" id="CHEBI:15377"/>
        <dbReference type="ChEBI" id="CHEBI:15378"/>
        <dbReference type="ChEBI" id="CHEBI:57305"/>
        <dbReference type="ChEBI" id="CHEBI:78442"/>
        <dbReference type="ChEBI" id="CHEBI:78522"/>
    </reaction>
</comment>
<gene>
    <name evidence="2 3" type="primary">dtd</name>
    <name evidence="3" type="ORF">JYB87_01255</name>
</gene>
<dbReference type="PANTHER" id="PTHR10472:SF5">
    <property type="entry name" value="D-AMINOACYL-TRNA DEACYLASE 1"/>
    <property type="match status" value="1"/>
</dbReference>
<name>A0ABX7QSR5_9GAMM</name>
<keyword evidence="2" id="KW-0963">Cytoplasm</keyword>
<proteinExistence type="inferred from homology"/>
<keyword evidence="2" id="KW-0820">tRNA-binding</keyword>
<dbReference type="PANTHER" id="PTHR10472">
    <property type="entry name" value="D-TYROSYL-TRNA TYR DEACYLASE"/>
    <property type="match status" value="1"/>
</dbReference>
<dbReference type="CDD" id="cd00563">
    <property type="entry name" value="Dtyr_deacylase"/>
    <property type="match status" value="1"/>
</dbReference>
<evidence type="ECO:0000256" key="1">
    <source>
        <dbReference type="ARBA" id="ARBA00009673"/>
    </source>
</evidence>
<dbReference type="EC" id="3.1.1.96" evidence="2"/>
<organism evidence="3 4">
    <name type="scientific">Shewanella avicenniae</name>
    <dbReference type="NCBI Taxonomy" id="2814294"/>
    <lineage>
        <taxon>Bacteria</taxon>
        <taxon>Pseudomonadati</taxon>
        <taxon>Pseudomonadota</taxon>
        <taxon>Gammaproteobacteria</taxon>
        <taxon>Alteromonadales</taxon>
        <taxon>Shewanellaceae</taxon>
        <taxon>Shewanella</taxon>
    </lineage>
</organism>
<dbReference type="Pfam" id="PF02580">
    <property type="entry name" value="Tyr_Deacylase"/>
    <property type="match status" value="1"/>
</dbReference>
<dbReference type="NCBIfam" id="TIGR00256">
    <property type="entry name" value="D-aminoacyl-tRNA deacylase"/>
    <property type="match status" value="1"/>
</dbReference>
<comment type="similarity">
    <text evidence="1 2">Belongs to the DTD family.</text>
</comment>
<evidence type="ECO:0000256" key="2">
    <source>
        <dbReference type="HAMAP-Rule" id="MF_00518"/>
    </source>
</evidence>
<comment type="catalytic activity">
    <reaction evidence="2">
        <text>a D-aminoacyl-tRNA + H2O = a tRNA + a D-alpha-amino acid + H(+)</text>
        <dbReference type="Rhea" id="RHEA:13953"/>
        <dbReference type="Rhea" id="RHEA-COMP:10123"/>
        <dbReference type="Rhea" id="RHEA-COMP:10124"/>
        <dbReference type="ChEBI" id="CHEBI:15377"/>
        <dbReference type="ChEBI" id="CHEBI:15378"/>
        <dbReference type="ChEBI" id="CHEBI:59871"/>
        <dbReference type="ChEBI" id="CHEBI:78442"/>
        <dbReference type="ChEBI" id="CHEBI:79333"/>
        <dbReference type="EC" id="3.1.1.96"/>
    </reaction>
</comment>
<accession>A0ABX7QSR5</accession>
<dbReference type="InterPro" id="IPR003732">
    <property type="entry name" value="Daa-tRNA_deacyls_DTD"/>
</dbReference>
<reference evidence="3 4" key="1">
    <citation type="submission" date="2021-03" db="EMBL/GenBank/DDBJ databases">
        <title>Novel species identification of genus Shewanella.</title>
        <authorList>
            <person name="Liu G."/>
            <person name="Zhang Q."/>
        </authorList>
    </citation>
    <scope>NUCLEOTIDE SEQUENCE [LARGE SCALE GENOMIC DNA]</scope>
    <source>
        <strain evidence="3 4">FJAT-51800</strain>
    </source>
</reference>
<feature type="short sequence motif" description="Gly-cisPro motif, important for rejection of L-amino acids" evidence="2">
    <location>
        <begin position="137"/>
        <end position="138"/>
    </location>
</feature>
<dbReference type="EMBL" id="CP071503">
    <property type="protein sequence ID" value="QSX33913.1"/>
    <property type="molecule type" value="Genomic_DNA"/>
</dbReference>
<sequence>MIALIQRVSEASVTVDNAIIGEIGRGLLVLLGVEQTDTAEIAEKLAAKVMKYRIFGDENDKMNLNVQQVDGQLLVVSQFTLAADTSRGLRPSFSNGAGHAQANALYQHFVSYCRQAGMTTETGQFAADMKVALVNDGPVTFSLQVN</sequence>
<dbReference type="GO" id="GO:0051499">
    <property type="term" value="F:D-aminoacyl-tRNA deacylase activity"/>
    <property type="evidence" value="ECO:0007669"/>
    <property type="project" value="UniProtKB-EC"/>
</dbReference>
<comment type="subcellular location">
    <subcellularLocation>
        <location evidence="2">Cytoplasm</location>
    </subcellularLocation>
</comment>
<dbReference type="EC" id="3.1.1.-" evidence="2"/>
<dbReference type="Gene3D" id="3.50.80.10">
    <property type="entry name" value="D-tyrosyl-tRNA(Tyr) deacylase"/>
    <property type="match status" value="1"/>
</dbReference>
<keyword evidence="2 3" id="KW-0378">Hydrolase</keyword>
<keyword evidence="2" id="KW-0694">RNA-binding</keyword>
<comment type="domain">
    <text evidence="2">A Gly-cisPro motif from one monomer fits into the active site of the other monomer to allow specific chiral rejection of L-amino acids.</text>
</comment>
<dbReference type="Proteomes" id="UP000662770">
    <property type="component" value="Chromosome"/>
</dbReference>
<protein>
    <recommendedName>
        <fullName evidence="2">D-aminoacyl-tRNA deacylase</fullName>
        <shortName evidence="2">DTD</shortName>
        <ecNumber evidence="2">3.1.1.96</ecNumber>
    </recommendedName>
    <alternativeName>
        <fullName evidence="2">Gly-tRNA(Ala) deacylase</fullName>
        <ecNumber evidence="2">3.1.1.-</ecNumber>
    </alternativeName>
</protein>